<keyword evidence="1" id="KW-1133">Transmembrane helix</keyword>
<feature type="transmembrane region" description="Helical" evidence="1">
    <location>
        <begin position="21"/>
        <end position="38"/>
    </location>
</feature>
<name>A0A381NU81_9ZZZZ</name>
<sequence>VGWHLIGMFKTGYILSRRADLVWFLGLPFVAVLIALGFQRWLPYVAVASINLWITIPHHYAGWIRSYGMPQVWERFRERLIVGPFLILILTGAGLIWAPITLLLLVTAWDHQHSVMQQHGLSRVYDFKAGAGLPSTGRFDITLHFVLYGFMFVHAPMFRFLWIREMHRMDIPVSAGFVEGLLTVSWVVLIVYLAIYAWHIRQTISSGQPINPIKYVFIGASYFLWYFVAWNTNSILLYAVAHRIMHGVQYIVMVYSFMRRTADVPAAKPGFWSRLVGQGKLRWFLVGGVAYAFLFQLLINYPLDEFGFGVVNFAPYPAIPQFNLPALDYEASYGLFSQMMVYAYGMMHYYLDSFIWKVRDKQVQDGL</sequence>
<feature type="transmembrane region" description="Helical" evidence="1">
    <location>
        <begin position="44"/>
        <end position="64"/>
    </location>
</feature>
<dbReference type="EMBL" id="UINC01000599">
    <property type="protein sequence ID" value="SUZ58120.1"/>
    <property type="molecule type" value="Genomic_DNA"/>
</dbReference>
<gene>
    <name evidence="2" type="ORF">METZ01_LOCUS10974</name>
</gene>
<feature type="transmembrane region" description="Helical" evidence="1">
    <location>
        <begin position="331"/>
        <end position="351"/>
    </location>
</feature>
<proteinExistence type="predicted"/>
<feature type="transmembrane region" description="Helical" evidence="1">
    <location>
        <begin position="174"/>
        <end position="195"/>
    </location>
</feature>
<feature type="transmembrane region" description="Helical" evidence="1">
    <location>
        <begin position="283"/>
        <end position="303"/>
    </location>
</feature>
<feature type="transmembrane region" description="Helical" evidence="1">
    <location>
        <begin position="85"/>
        <end position="109"/>
    </location>
</feature>
<dbReference type="AlphaFoldDB" id="A0A381NU81"/>
<evidence type="ECO:0000256" key="1">
    <source>
        <dbReference type="SAM" id="Phobius"/>
    </source>
</evidence>
<accession>A0A381NU81</accession>
<feature type="transmembrane region" description="Helical" evidence="1">
    <location>
        <begin position="215"/>
        <end position="240"/>
    </location>
</feature>
<organism evidence="2">
    <name type="scientific">marine metagenome</name>
    <dbReference type="NCBI Taxonomy" id="408172"/>
    <lineage>
        <taxon>unclassified sequences</taxon>
        <taxon>metagenomes</taxon>
        <taxon>ecological metagenomes</taxon>
    </lineage>
</organism>
<keyword evidence="1" id="KW-0812">Transmembrane</keyword>
<feature type="non-terminal residue" evidence="2">
    <location>
        <position position="1"/>
    </location>
</feature>
<feature type="transmembrane region" description="Helical" evidence="1">
    <location>
        <begin position="141"/>
        <end position="162"/>
    </location>
</feature>
<protein>
    <submittedName>
        <fullName evidence="2">Uncharacterized protein</fullName>
    </submittedName>
</protein>
<evidence type="ECO:0000313" key="2">
    <source>
        <dbReference type="EMBL" id="SUZ58120.1"/>
    </source>
</evidence>
<keyword evidence="1" id="KW-0472">Membrane</keyword>
<reference evidence="2" key="1">
    <citation type="submission" date="2018-05" db="EMBL/GenBank/DDBJ databases">
        <authorList>
            <person name="Lanie J.A."/>
            <person name="Ng W.-L."/>
            <person name="Kazmierczak K.M."/>
            <person name="Andrzejewski T.M."/>
            <person name="Davidsen T.M."/>
            <person name="Wayne K.J."/>
            <person name="Tettelin H."/>
            <person name="Glass J.I."/>
            <person name="Rusch D."/>
            <person name="Podicherti R."/>
            <person name="Tsui H.-C.T."/>
            <person name="Winkler M.E."/>
        </authorList>
    </citation>
    <scope>NUCLEOTIDE SEQUENCE</scope>
</reference>